<dbReference type="GO" id="GO:0031146">
    <property type="term" value="P:SCF-dependent proteasomal ubiquitin-dependent protein catabolic process"/>
    <property type="evidence" value="ECO:0007669"/>
    <property type="project" value="TreeGrafter"/>
</dbReference>
<dbReference type="Proteomes" id="UP000515908">
    <property type="component" value="Chromosome 07"/>
</dbReference>
<dbReference type="InterPro" id="IPR032675">
    <property type="entry name" value="LRR_dom_sf"/>
</dbReference>
<name>A0A7G2CB17_9TRYP</name>
<dbReference type="SUPFAM" id="SSF52058">
    <property type="entry name" value="L domain-like"/>
    <property type="match status" value="1"/>
</dbReference>
<dbReference type="VEuPathDB" id="TriTrypDB:ADEAN_000446400"/>
<evidence type="ECO:0000313" key="1">
    <source>
        <dbReference type="EMBL" id="CAD2216986.1"/>
    </source>
</evidence>
<organism evidence="1 2">
    <name type="scientific">Angomonas deanei</name>
    <dbReference type="NCBI Taxonomy" id="59799"/>
    <lineage>
        <taxon>Eukaryota</taxon>
        <taxon>Discoba</taxon>
        <taxon>Euglenozoa</taxon>
        <taxon>Kinetoplastea</taxon>
        <taxon>Metakinetoplastina</taxon>
        <taxon>Trypanosomatida</taxon>
        <taxon>Trypanosomatidae</taxon>
        <taxon>Strigomonadinae</taxon>
        <taxon>Angomonas</taxon>
    </lineage>
</organism>
<keyword evidence="2" id="KW-1185">Reference proteome</keyword>
<dbReference type="OrthoDB" id="258373at2759"/>
<dbReference type="Gene3D" id="3.80.10.10">
    <property type="entry name" value="Ribonuclease Inhibitor"/>
    <property type="match status" value="1"/>
</dbReference>
<dbReference type="PANTHER" id="PTHR13318">
    <property type="entry name" value="PARTNER OF PAIRED, ISOFORM B-RELATED"/>
    <property type="match status" value="1"/>
</dbReference>
<dbReference type="InterPro" id="IPR006553">
    <property type="entry name" value="Leu-rich_rpt_Cys-con_subtyp"/>
</dbReference>
<reference evidence="1 2" key="1">
    <citation type="submission" date="2020-08" db="EMBL/GenBank/DDBJ databases">
        <authorList>
            <person name="Newling K."/>
            <person name="Davey J."/>
            <person name="Forrester S."/>
        </authorList>
    </citation>
    <scope>NUCLEOTIDE SEQUENCE [LARGE SCALE GENOMIC DNA]</scope>
    <source>
        <strain evidence="2">Crithidia deanei Carvalho (ATCC PRA-265)</strain>
    </source>
</reference>
<evidence type="ECO:0000313" key="2">
    <source>
        <dbReference type="Proteomes" id="UP000515908"/>
    </source>
</evidence>
<evidence type="ECO:0008006" key="3">
    <source>
        <dbReference type="Google" id="ProtNLM"/>
    </source>
</evidence>
<gene>
    <name evidence="1" type="ORF">ADEAN_000446400</name>
</gene>
<proteinExistence type="predicted"/>
<protein>
    <recommendedName>
        <fullName evidence="3">Leucine Rich repeat</fullName>
    </recommendedName>
</protein>
<sequence>MSSRELAEFRGRRLEVANTALAFDALQAPENMEFLSLTGVKLVNFSWEGFTKLSTVFLARTSLESLDELCKCKNLSTVNLWGCASVTTVAGVSQLWNLKELFLQETSITDKGIDELKKCTQLEKLNMGGCVNLTNVNCLGTLVSLEELHLWSTKVVNSGIIGLGNCVSLVELVLDDCKKISDVNCLSGLRRLRYLSVIGTSVNSEGIRHLLRCPKLECLSICGAEIHHAPKLWNHESVVAFLSTL</sequence>
<dbReference type="GO" id="GO:0019005">
    <property type="term" value="C:SCF ubiquitin ligase complex"/>
    <property type="evidence" value="ECO:0007669"/>
    <property type="project" value="TreeGrafter"/>
</dbReference>
<dbReference type="EMBL" id="LR877151">
    <property type="protein sequence ID" value="CAD2216986.1"/>
    <property type="molecule type" value="Genomic_DNA"/>
</dbReference>
<accession>A0A7G2CB17</accession>
<dbReference type="SMART" id="SM00367">
    <property type="entry name" value="LRR_CC"/>
    <property type="match status" value="3"/>
</dbReference>
<dbReference type="AlphaFoldDB" id="A0A7G2CB17"/>